<dbReference type="Gene3D" id="3.40.50.9100">
    <property type="entry name" value="Dehydroquinase, class II"/>
    <property type="match status" value="1"/>
</dbReference>
<evidence type="ECO:0000256" key="5">
    <source>
        <dbReference type="ARBA" id="ARBA00012060"/>
    </source>
</evidence>
<organism evidence="11 12">
    <name type="scientific">Aerophobetes bacterium</name>
    <dbReference type="NCBI Taxonomy" id="2030807"/>
    <lineage>
        <taxon>Bacteria</taxon>
        <taxon>Candidatus Aerophobota</taxon>
    </lineage>
</organism>
<dbReference type="PROSITE" id="PS01029">
    <property type="entry name" value="DEHYDROQUINASE_II"/>
    <property type="match status" value="1"/>
</dbReference>
<evidence type="ECO:0000256" key="10">
    <source>
        <dbReference type="PIRSR" id="PIRSR001399-3"/>
    </source>
</evidence>
<evidence type="ECO:0000256" key="7">
    <source>
        <dbReference type="HAMAP-Rule" id="MF_00169"/>
    </source>
</evidence>
<feature type="active site" description="Proton acceptor" evidence="7 8">
    <location>
        <position position="23"/>
    </location>
</feature>
<dbReference type="NCBIfam" id="NF003806">
    <property type="entry name" value="PRK05395.1-3"/>
    <property type="match status" value="1"/>
</dbReference>
<feature type="active site" description="Proton donor" evidence="7 8">
    <location>
        <position position="100"/>
    </location>
</feature>
<keyword evidence="6 7" id="KW-0456">Lyase</keyword>
<feature type="binding site" evidence="7 9">
    <location>
        <position position="74"/>
    </location>
    <ligand>
        <name>substrate</name>
    </ligand>
</feature>
<sequence>MSHILVIHGPNIDLLGMRERAIYGKASLSRLNELIRERAKGLGVQVRISQSNHEGDIVSLIGKSKDWADAIIVNPAAYTHTSVAIRDAILAVQIPTIEVHLSNVYERETFRHRSLTAGVCVGLIVGFESQSYLLALEAAVNIIKEHRKNEAGKPAS</sequence>
<dbReference type="UniPathway" id="UPA00053">
    <property type="reaction ID" value="UER00086"/>
</dbReference>
<dbReference type="CDD" id="cd00466">
    <property type="entry name" value="DHQase_II"/>
    <property type="match status" value="1"/>
</dbReference>
<keyword evidence="7" id="KW-0057">Aromatic amino acid biosynthesis</keyword>
<protein>
    <recommendedName>
        <fullName evidence="5 7">3-dehydroquinate dehydratase</fullName>
        <shortName evidence="7">3-dehydroquinase</shortName>
        <ecNumber evidence="5 7">4.2.1.10</ecNumber>
    </recommendedName>
    <alternativeName>
        <fullName evidence="7">Type II DHQase</fullName>
    </alternativeName>
</protein>
<name>A0A523QK32_UNCAE</name>
<dbReference type="GO" id="GO:0003855">
    <property type="term" value="F:3-dehydroquinate dehydratase activity"/>
    <property type="evidence" value="ECO:0007669"/>
    <property type="project" value="UniProtKB-UniRule"/>
</dbReference>
<evidence type="ECO:0000256" key="6">
    <source>
        <dbReference type="ARBA" id="ARBA00023239"/>
    </source>
</evidence>
<dbReference type="SUPFAM" id="SSF52304">
    <property type="entry name" value="Type II 3-dehydroquinate dehydratase"/>
    <property type="match status" value="1"/>
</dbReference>
<dbReference type="Pfam" id="PF01220">
    <property type="entry name" value="DHquinase_II"/>
    <property type="match status" value="1"/>
</dbReference>
<dbReference type="InterPro" id="IPR036441">
    <property type="entry name" value="DHquinase_II_sf"/>
</dbReference>
<feature type="binding site" evidence="7 9">
    <location>
        <position position="111"/>
    </location>
    <ligand>
        <name>substrate</name>
    </ligand>
</feature>
<comment type="function">
    <text evidence="7">Catalyzes a trans-dehydration via an enolate intermediate.</text>
</comment>
<dbReference type="GO" id="GO:0009073">
    <property type="term" value="P:aromatic amino acid family biosynthetic process"/>
    <property type="evidence" value="ECO:0007669"/>
    <property type="project" value="UniProtKB-KW"/>
</dbReference>
<evidence type="ECO:0000256" key="9">
    <source>
        <dbReference type="PIRSR" id="PIRSR001399-2"/>
    </source>
</evidence>
<comment type="caution">
    <text evidence="11">The sequence shown here is derived from an EMBL/GenBank/DDBJ whole genome shotgun (WGS) entry which is preliminary data.</text>
</comment>
<evidence type="ECO:0000313" key="11">
    <source>
        <dbReference type="EMBL" id="TES86043.1"/>
    </source>
</evidence>
<dbReference type="GO" id="GO:0009423">
    <property type="term" value="P:chorismate biosynthetic process"/>
    <property type="evidence" value="ECO:0007669"/>
    <property type="project" value="UniProtKB-UniRule"/>
</dbReference>
<comment type="catalytic activity">
    <reaction evidence="1 7">
        <text>3-dehydroquinate = 3-dehydroshikimate + H2O</text>
        <dbReference type="Rhea" id="RHEA:21096"/>
        <dbReference type="ChEBI" id="CHEBI:15377"/>
        <dbReference type="ChEBI" id="CHEBI:16630"/>
        <dbReference type="ChEBI" id="CHEBI:32364"/>
        <dbReference type="EC" id="4.2.1.10"/>
    </reaction>
</comment>
<proteinExistence type="inferred from homology"/>
<dbReference type="EMBL" id="SOKU01000138">
    <property type="protein sequence ID" value="TES86043.1"/>
    <property type="molecule type" value="Genomic_DNA"/>
</dbReference>
<dbReference type="GO" id="GO:0019631">
    <property type="term" value="P:quinate catabolic process"/>
    <property type="evidence" value="ECO:0007669"/>
    <property type="project" value="TreeGrafter"/>
</dbReference>
<dbReference type="PANTHER" id="PTHR21272:SF3">
    <property type="entry name" value="CATABOLIC 3-DEHYDROQUINASE"/>
    <property type="match status" value="1"/>
</dbReference>
<dbReference type="Proteomes" id="UP000320781">
    <property type="component" value="Unassembled WGS sequence"/>
</dbReference>
<gene>
    <name evidence="7 11" type="primary">aroQ</name>
    <name evidence="11" type="ORF">E3J95_02970</name>
</gene>
<comment type="pathway">
    <text evidence="2 7">Metabolic intermediate biosynthesis; chorismate biosynthesis; chorismate from D-erythrose 4-phosphate and phosphoenolpyruvate: step 3/7.</text>
</comment>
<evidence type="ECO:0000256" key="1">
    <source>
        <dbReference type="ARBA" id="ARBA00001864"/>
    </source>
</evidence>
<dbReference type="InterPro" id="IPR001874">
    <property type="entry name" value="DHquinase_II"/>
</dbReference>
<accession>A0A523QK32</accession>
<dbReference type="PIRSF" id="PIRSF001399">
    <property type="entry name" value="DHquinase_II"/>
    <property type="match status" value="1"/>
</dbReference>
<dbReference type="NCBIfam" id="NF003805">
    <property type="entry name" value="PRK05395.1-2"/>
    <property type="match status" value="1"/>
</dbReference>
<dbReference type="NCBIfam" id="NF003807">
    <property type="entry name" value="PRK05395.1-4"/>
    <property type="match status" value="1"/>
</dbReference>
<feature type="site" description="Transition state stabilizer" evidence="7 10">
    <location>
        <position position="18"/>
    </location>
</feature>
<feature type="binding site" evidence="7 9">
    <location>
        <position position="80"/>
    </location>
    <ligand>
        <name>substrate</name>
    </ligand>
</feature>
<evidence type="ECO:0000256" key="3">
    <source>
        <dbReference type="ARBA" id="ARBA00011037"/>
    </source>
</evidence>
<evidence type="ECO:0000256" key="8">
    <source>
        <dbReference type="PIRSR" id="PIRSR001399-1"/>
    </source>
</evidence>
<reference evidence="11 12" key="1">
    <citation type="submission" date="2019-03" db="EMBL/GenBank/DDBJ databases">
        <title>Metabolic potential of uncultured bacteria and archaea associated with petroleum seepage in deep-sea sediments.</title>
        <authorList>
            <person name="Dong X."/>
            <person name="Hubert C."/>
        </authorList>
    </citation>
    <scope>NUCLEOTIDE SEQUENCE [LARGE SCALE GENOMIC DNA]</scope>
    <source>
        <strain evidence="11">E44_bin92</strain>
    </source>
</reference>
<dbReference type="HAMAP" id="MF_00169">
    <property type="entry name" value="AroQ"/>
    <property type="match status" value="1"/>
</dbReference>
<comment type="subunit">
    <text evidence="4 7">Homododecamer.</text>
</comment>
<dbReference type="GO" id="GO:0008652">
    <property type="term" value="P:amino acid biosynthetic process"/>
    <property type="evidence" value="ECO:0007669"/>
    <property type="project" value="UniProtKB-KW"/>
</dbReference>
<evidence type="ECO:0000313" key="12">
    <source>
        <dbReference type="Proteomes" id="UP000320781"/>
    </source>
</evidence>
<dbReference type="PANTHER" id="PTHR21272">
    <property type="entry name" value="CATABOLIC 3-DEHYDROQUINASE"/>
    <property type="match status" value="1"/>
</dbReference>
<dbReference type="AlphaFoldDB" id="A0A523QK32"/>
<feature type="binding site" evidence="7 9">
    <location>
        <position position="87"/>
    </location>
    <ligand>
        <name>substrate</name>
    </ligand>
</feature>
<feature type="binding site" evidence="7 9">
    <location>
        <begin position="101"/>
        <end position="102"/>
    </location>
    <ligand>
        <name>substrate</name>
    </ligand>
</feature>
<evidence type="ECO:0000256" key="4">
    <source>
        <dbReference type="ARBA" id="ARBA00011193"/>
    </source>
</evidence>
<dbReference type="EC" id="4.2.1.10" evidence="5 7"/>
<keyword evidence="7" id="KW-0028">Amino-acid biosynthesis</keyword>
<comment type="similarity">
    <text evidence="3 7">Belongs to the type-II 3-dehydroquinase family.</text>
</comment>
<dbReference type="InterPro" id="IPR018509">
    <property type="entry name" value="DHquinase_II_CS"/>
</dbReference>
<dbReference type="NCBIfam" id="TIGR01088">
    <property type="entry name" value="aroQ"/>
    <property type="match status" value="1"/>
</dbReference>
<evidence type="ECO:0000256" key="2">
    <source>
        <dbReference type="ARBA" id="ARBA00004902"/>
    </source>
</evidence>